<dbReference type="EMBL" id="CP018171">
    <property type="protein sequence ID" value="APH73205.1"/>
    <property type="molecule type" value="Genomic_DNA"/>
</dbReference>
<dbReference type="InterPro" id="IPR051416">
    <property type="entry name" value="phD-YefM_TA_antitoxins"/>
</dbReference>
<evidence type="ECO:0000256" key="2">
    <source>
        <dbReference type="RuleBase" id="RU362080"/>
    </source>
</evidence>
<evidence type="ECO:0000313" key="3">
    <source>
        <dbReference type="EMBL" id="APH73205.1"/>
    </source>
</evidence>
<dbReference type="RefSeq" id="WP_072606676.1">
    <property type="nucleotide sequence ID" value="NZ_CP018171.1"/>
</dbReference>
<comment type="function">
    <text evidence="2">Antitoxin component of a type II toxin-antitoxin (TA) system.</text>
</comment>
<dbReference type="Gene3D" id="3.40.1620.10">
    <property type="entry name" value="YefM-like domain"/>
    <property type="match status" value="1"/>
</dbReference>
<dbReference type="SUPFAM" id="SSF143120">
    <property type="entry name" value="YefM-like"/>
    <property type="match status" value="1"/>
</dbReference>
<sequence length="74" mass="8144">MNIPVAEAKARFSELVKRAQAGEEIVVTRHGKPVARVVPAAVEDELPRIGALKGLIRIADDFDAPLEEFAEYMK</sequence>
<dbReference type="NCBIfam" id="TIGR01552">
    <property type="entry name" value="phd_fam"/>
    <property type="match status" value="1"/>
</dbReference>
<dbReference type="Proteomes" id="UP000182840">
    <property type="component" value="Chromosome"/>
</dbReference>
<dbReference type="STRING" id="1670800.BSQ44_18890"/>
<dbReference type="AlphaFoldDB" id="A0A1L3SV58"/>
<reference evidence="4" key="1">
    <citation type="submission" date="2016-11" db="EMBL/GenBank/DDBJ databases">
        <title>Mesorhizobium oceanicum sp. nov., isolated from deep seawater in South China Sea.</title>
        <authorList>
            <person name="Fu G.-Y."/>
        </authorList>
    </citation>
    <scope>NUCLEOTIDE SEQUENCE [LARGE SCALE GENOMIC DNA]</scope>
    <source>
        <strain evidence="4">B7</strain>
    </source>
</reference>
<proteinExistence type="inferred from homology"/>
<gene>
    <name evidence="3" type="ORF">BSQ44_18890</name>
</gene>
<name>A0A1L3SV58_9HYPH</name>
<dbReference type="OrthoDB" id="7473440at2"/>
<accession>A0A1L3SV58</accession>
<protein>
    <recommendedName>
        <fullName evidence="2">Antitoxin</fullName>
    </recommendedName>
</protein>
<evidence type="ECO:0000313" key="4">
    <source>
        <dbReference type="Proteomes" id="UP000182840"/>
    </source>
</evidence>
<organism evidence="3 4">
    <name type="scientific">Aquibium oceanicum</name>
    <dbReference type="NCBI Taxonomy" id="1670800"/>
    <lineage>
        <taxon>Bacteria</taxon>
        <taxon>Pseudomonadati</taxon>
        <taxon>Pseudomonadota</taxon>
        <taxon>Alphaproteobacteria</taxon>
        <taxon>Hyphomicrobiales</taxon>
        <taxon>Phyllobacteriaceae</taxon>
        <taxon>Aquibium</taxon>
    </lineage>
</organism>
<dbReference type="KEGG" id="meso:BSQ44_18890"/>
<dbReference type="InterPro" id="IPR036165">
    <property type="entry name" value="YefM-like_sf"/>
</dbReference>
<dbReference type="PANTHER" id="PTHR35377">
    <property type="entry name" value="ANTITOXIN VAPB49-RELATED-RELATED"/>
    <property type="match status" value="1"/>
</dbReference>
<dbReference type="Pfam" id="PF02604">
    <property type="entry name" value="PhdYeFM_antitox"/>
    <property type="match status" value="1"/>
</dbReference>
<comment type="similarity">
    <text evidence="1 2">Belongs to the phD/YefM antitoxin family.</text>
</comment>
<dbReference type="InterPro" id="IPR006442">
    <property type="entry name" value="Antitoxin_Phd/YefM"/>
</dbReference>
<keyword evidence="4" id="KW-1185">Reference proteome</keyword>
<evidence type="ECO:0000256" key="1">
    <source>
        <dbReference type="ARBA" id="ARBA00009981"/>
    </source>
</evidence>